<dbReference type="EMBL" id="AMQN01004917">
    <property type="status" value="NOT_ANNOTATED_CDS"/>
    <property type="molecule type" value="Genomic_DNA"/>
</dbReference>
<dbReference type="AlphaFoldDB" id="R7V6Z7"/>
<dbReference type="HOGENOM" id="CLU_475093_0_0_1"/>
<dbReference type="Proteomes" id="UP000014760">
    <property type="component" value="Unassembled WGS sequence"/>
</dbReference>
<gene>
    <name evidence="3" type="ORF">CAPTEDRAFT_191675</name>
</gene>
<feature type="transmembrane region" description="Helical" evidence="2">
    <location>
        <begin position="39"/>
        <end position="59"/>
    </location>
</feature>
<keyword evidence="5" id="KW-1185">Reference proteome</keyword>
<dbReference type="EMBL" id="KB294684">
    <property type="protein sequence ID" value="ELU14207.1"/>
    <property type="molecule type" value="Genomic_DNA"/>
</dbReference>
<keyword evidence="2" id="KW-1133">Transmembrane helix</keyword>
<feature type="region of interest" description="Disordered" evidence="1">
    <location>
        <begin position="550"/>
        <end position="574"/>
    </location>
</feature>
<evidence type="ECO:0000256" key="2">
    <source>
        <dbReference type="SAM" id="Phobius"/>
    </source>
</evidence>
<reference evidence="3 5" key="2">
    <citation type="journal article" date="2013" name="Nature">
        <title>Insights into bilaterian evolution from three spiralian genomes.</title>
        <authorList>
            <person name="Simakov O."/>
            <person name="Marletaz F."/>
            <person name="Cho S.J."/>
            <person name="Edsinger-Gonzales E."/>
            <person name="Havlak P."/>
            <person name="Hellsten U."/>
            <person name="Kuo D.H."/>
            <person name="Larsson T."/>
            <person name="Lv J."/>
            <person name="Arendt D."/>
            <person name="Savage R."/>
            <person name="Osoegawa K."/>
            <person name="de Jong P."/>
            <person name="Grimwood J."/>
            <person name="Chapman J.A."/>
            <person name="Shapiro H."/>
            <person name="Aerts A."/>
            <person name="Otillar R.P."/>
            <person name="Terry A.Y."/>
            <person name="Boore J.L."/>
            <person name="Grigoriev I.V."/>
            <person name="Lindberg D.R."/>
            <person name="Seaver E.C."/>
            <person name="Weisblat D.A."/>
            <person name="Putnam N.H."/>
            <person name="Rokhsar D.S."/>
        </authorList>
    </citation>
    <scope>NUCLEOTIDE SEQUENCE</scope>
    <source>
        <strain evidence="3 5">I ESC-2004</strain>
    </source>
</reference>
<name>R7V6Z7_CAPTE</name>
<feature type="transmembrane region" description="Helical" evidence="2">
    <location>
        <begin position="135"/>
        <end position="155"/>
    </location>
</feature>
<sequence length="574" mass="63140">MEVIDIGLGSTLVFLGVACQLSNGLLFHRLLTTKTSRSLGFGPGVLDHGFAAAILLFNLPRSVQIPHRMISCSFTILSALFVLTLLLDWLNSSRKMRFSTIFTNQKLTMLVAAMLVIVVPIGLACSLLSPSRSILLWLVVQCVLAFVLICCLRFRQRIRPVLRSFMQIRWSRQRRAISLLLVMEIGMVAGRLVLLAVQIFLHKSSRLTVAQNACQAVYLALRPIIFHFLVQKRRTCSRFNVKSCTGKPKKSSGVFHISSERAAKIPRPAIVDARISMELHGTRDLLCFNSVNAAPAIGSRKRKKKKRSSNDSKIRNGLSMSITCTSPLPVEGFLHRMENTVVRDPDSTTTGNISPISCRSQITVCNTVSFNDDLLAQGGGCSSQEVGSLDWNLSLQTQRNHLGVPEQNMVLRLHSPLRRHTYSSNSVESSPRIVRTMKCTSLVTNKPMPFLPGEVYEESSDEPQTDEILQLPRQYQQAIRMDVLSDYSSSAAYVSASSGDESPVEENSVRMTIGKDPLGGGEARGEEIYQSRRSDGCVELTGERSGIWLGSVTDKGVSPARGGQGGKGVSVTSI</sequence>
<reference evidence="5" key="1">
    <citation type="submission" date="2012-12" db="EMBL/GenBank/DDBJ databases">
        <authorList>
            <person name="Hellsten U."/>
            <person name="Grimwood J."/>
            <person name="Chapman J.A."/>
            <person name="Shapiro H."/>
            <person name="Aerts A."/>
            <person name="Otillar R.P."/>
            <person name="Terry A.Y."/>
            <person name="Boore J.L."/>
            <person name="Simakov O."/>
            <person name="Marletaz F."/>
            <person name="Cho S.-J."/>
            <person name="Edsinger-Gonzales E."/>
            <person name="Havlak P."/>
            <person name="Kuo D.-H."/>
            <person name="Larsson T."/>
            <person name="Lv J."/>
            <person name="Arendt D."/>
            <person name="Savage R."/>
            <person name="Osoegawa K."/>
            <person name="de Jong P."/>
            <person name="Lindberg D.R."/>
            <person name="Seaver E.C."/>
            <person name="Weisblat D.A."/>
            <person name="Putnam N.H."/>
            <person name="Grigoriev I.V."/>
            <person name="Rokhsar D.S."/>
        </authorList>
    </citation>
    <scope>NUCLEOTIDE SEQUENCE</scope>
    <source>
        <strain evidence="5">I ESC-2004</strain>
    </source>
</reference>
<evidence type="ECO:0000256" key="1">
    <source>
        <dbReference type="SAM" id="MobiDB-lite"/>
    </source>
</evidence>
<keyword evidence="2" id="KW-0812">Transmembrane</keyword>
<evidence type="ECO:0000313" key="3">
    <source>
        <dbReference type="EMBL" id="ELU14207.1"/>
    </source>
</evidence>
<evidence type="ECO:0000313" key="4">
    <source>
        <dbReference type="EnsemblMetazoa" id="CapteP191675"/>
    </source>
</evidence>
<protein>
    <submittedName>
        <fullName evidence="3 4">Uncharacterized protein</fullName>
    </submittedName>
</protein>
<organism evidence="3">
    <name type="scientific">Capitella teleta</name>
    <name type="common">Polychaete worm</name>
    <dbReference type="NCBI Taxonomy" id="283909"/>
    <lineage>
        <taxon>Eukaryota</taxon>
        <taxon>Metazoa</taxon>
        <taxon>Spiralia</taxon>
        <taxon>Lophotrochozoa</taxon>
        <taxon>Annelida</taxon>
        <taxon>Polychaeta</taxon>
        <taxon>Sedentaria</taxon>
        <taxon>Scolecida</taxon>
        <taxon>Capitellidae</taxon>
        <taxon>Capitella</taxon>
    </lineage>
</organism>
<evidence type="ECO:0000313" key="5">
    <source>
        <dbReference type="Proteomes" id="UP000014760"/>
    </source>
</evidence>
<feature type="transmembrane region" description="Helical" evidence="2">
    <location>
        <begin position="6"/>
        <end position="27"/>
    </location>
</feature>
<dbReference type="EnsemblMetazoa" id="CapteT191675">
    <property type="protein sequence ID" value="CapteP191675"/>
    <property type="gene ID" value="CapteG191675"/>
</dbReference>
<feature type="transmembrane region" description="Helical" evidence="2">
    <location>
        <begin position="176"/>
        <end position="201"/>
    </location>
</feature>
<reference evidence="4" key="3">
    <citation type="submission" date="2015-06" db="UniProtKB">
        <authorList>
            <consortium name="EnsemblMetazoa"/>
        </authorList>
    </citation>
    <scope>IDENTIFICATION</scope>
</reference>
<feature type="transmembrane region" description="Helical" evidence="2">
    <location>
        <begin position="65"/>
        <end position="87"/>
    </location>
</feature>
<proteinExistence type="predicted"/>
<accession>R7V6Z7</accession>
<keyword evidence="2" id="KW-0472">Membrane</keyword>
<feature type="transmembrane region" description="Helical" evidence="2">
    <location>
        <begin position="107"/>
        <end position="129"/>
    </location>
</feature>